<dbReference type="PANTHER" id="PTHR38589">
    <property type="entry name" value="BLR0621 PROTEIN"/>
    <property type="match status" value="1"/>
</dbReference>
<reference evidence="3 4" key="1">
    <citation type="journal article" date="2015" name="Stand. Genomic Sci.">
        <title>Genomic Encyclopedia of Bacterial and Archaeal Type Strains, Phase III: the genomes of soil and plant-associated and newly described type strains.</title>
        <authorList>
            <person name="Whitman W.B."/>
            <person name="Woyke T."/>
            <person name="Klenk H.P."/>
            <person name="Zhou Y."/>
            <person name="Lilburn T.G."/>
            <person name="Beck B.J."/>
            <person name="De Vos P."/>
            <person name="Vandamme P."/>
            <person name="Eisen J.A."/>
            <person name="Garrity G."/>
            <person name="Hugenholtz P."/>
            <person name="Kyrpides N.C."/>
        </authorList>
    </citation>
    <scope>NUCLEOTIDE SEQUENCE [LARGE SCALE GENOMIC DNA]</scope>
    <source>
        <strain evidence="3 4">CGMCC 1.10821</strain>
    </source>
</reference>
<dbReference type="PANTHER" id="PTHR38589:SF1">
    <property type="entry name" value="BLR0621 PROTEIN"/>
    <property type="match status" value="1"/>
</dbReference>
<keyword evidence="1" id="KW-0472">Membrane</keyword>
<proteinExistence type="predicted"/>
<evidence type="ECO:0000313" key="4">
    <source>
        <dbReference type="Proteomes" id="UP000315167"/>
    </source>
</evidence>
<accession>A0A562L7W9</accession>
<dbReference type="GO" id="GO:0016740">
    <property type="term" value="F:transferase activity"/>
    <property type="evidence" value="ECO:0007669"/>
    <property type="project" value="InterPro"/>
</dbReference>
<dbReference type="EMBL" id="VLKN01000003">
    <property type="protein sequence ID" value="TWI03554.1"/>
    <property type="molecule type" value="Genomic_DNA"/>
</dbReference>
<keyword evidence="1" id="KW-0812">Transmembrane</keyword>
<name>A0A562L7W9_9GAMM</name>
<evidence type="ECO:0000259" key="2">
    <source>
        <dbReference type="Pfam" id="PF03734"/>
    </source>
</evidence>
<dbReference type="Pfam" id="PF03734">
    <property type="entry name" value="YkuD"/>
    <property type="match status" value="1"/>
</dbReference>
<feature type="domain" description="L,D-TPase catalytic" evidence="2">
    <location>
        <begin position="73"/>
        <end position="246"/>
    </location>
</feature>
<protein>
    <submittedName>
        <fullName evidence="3">L,D-peptidoglycan transpeptidase YkuD (ErfK/YbiS/YcfS/YnhG family)</fullName>
    </submittedName>
</protein>
<gene>
    <name evidence="3" type="ORF">IP90_01367</name>
</gene>
<sequence length="268" mass="28565">MNASSAARYRTASLAKRLRVAAMVLIASTALFVGACTQHIAKDPLPWSDAQQLVLVTTADWSATDATLRTYARDGDGWREVGAATPVTVGRAGSAWGLGLHPAQDKGPQKREGDGRAPAGVFRIGSAFGYAESADTALPYAAMHASSYCMDVVGSPLYNRIVDAREVGAAAVAGSTEPMRLDLRTPGDQRYKLGFVIEHNVDGKPGAGSCIFAHLWKAPGETTAGCTAMAEPAMQRLYGWLRPDSKAVFVLLPESEHARLKAPWHLPF</sequence>
<evidence type="ECO:0000256" key="1">
    <source>
        <dbReference type="SAM" id="Phobius"/>
    </source>
</evidence>
<dbReference type="InterPro" id="IPR005490">
    <property type="entry name" value="LD_TPept_cat_dom"/>
</dbReference>
<feature type="transmembrane region" description="Helical" evidence="1">
    <location>
        <begin position="20"/>
        <end position="41"/>
    </location>
</feature>
<organism evidence="3 4">
    <name type="scientific">Luteimonas cucumeris</name>
    <dbReference type="NCBI Taxonomy" id="985012"/>
    <lineage>
        <taxon>Bacteria</taxon>
        <taxon>Pseudomonadati</taxon>
        <taxon>Pseudomonadota</taxon>
        <taxon>Gammaproteobacteria</taxon>
        <taxon>Lysobacterales</taxon>
        <taxon>Lysobacteraceae</taxon>
        <taxon>Luteimonas</taxon>
    </lineage>
</organism>
<evidence type="ECO:0000313" key="3">
    <source>
        <dbReference type="EMBL" id="TWI03554.1"/>
    </source>
</evidence>
<keyword evidence="1" id="KW-1133">Transmembrane helix</keyword>
<keyword evidence="4" id="KW-1185">Reference proteome</keyword>
<comment type="caution">
    <text evidence="3">The sequence shown here is derived from an EMBL/GenBank/DDBJ whole genome shotgun (WGS) entry which is preliminary data.</text>
</comment>
<dbReference type="Proteomes" id="UP000315167">
    <property type="component" value="Unassembled WGS sequence"/>
</dbReference>
<dbReference type="AlphaFoldDB" id="A0A562L7W9"/>